<gene>
    <name evidence="3" type="ORF">RDWZM_003714</name>
</gene>
<feature type="chain" id="PRO_5040491594" description="VWFC domain-containing protein" evidence="1">
    <location>
        <begin position="22"/>
        <end position="572"/>
    </location>
</feature>
<dbReference type="AlphaFoldDB" id="A0A9Q0MGN4"/>
<name>A0A9Q0MGN4_BLOTA</name>
<evidence type="ECO:0000256" key="1">
    <source>
        <dbReference type="SAM" id="SignalP"/>
    </source>
</evidence>
<reference evidence="3" key="1">
    <citation type="submission" date="2022-12" db="EMBL/GenBank/DDBJ databases">
        <title>Genome assemblies of Blomia tropicalis.</title>
        <authorList>
            <person name="Cui Y."/>
        </authorList>
    </citation>
    <scope>NUCLEOTIDE SEQUENCE</scope>
    <source>
        <tissue evidence="3">Adult mites</tissue>
    </source>
</reference>
<dbReference type="EMBL" id="JAPWDV010000001">
    <property type="protein sequence ID" value="KAJ6225169.1"/>
    <property type="molecule type" value="Genomic_DNA"/>
</dbReference>
<evidence type="ECO:0000313" key="4">
    <source>
        <dbReference type="Proteomes" id="UP001142055"/>
    </source>
</evidence>
<proteinExistence type="predicted"/>
<dbReference type="PROSITE" id="PS50184">
    <property type="entry name" value="VWFC_2"/>
    <property type="match status" value="1"/>
</dbReference>
<evidence type="ECO:0000313" key="3">
    <source>
        <dbReference type="EMBL" id="KAJ6225169.1"/>
    </source>
</evidence>
<organism evidence="3 4">
    <name type="scientific">Blomia tropicalis</name>
    <name type="common">Mite</name>
    <dbReference type="NCBI Taxonomy" id="40697"/>
    <lineage>
        <taxon>Eukaryota</taxon>
        <taxon>Metazoa</taxon>
        <taxon>Ecdysozoa</taxon>
        <taxon>Arthropoda</taxon>
        <taxon>Chelicerata</taxon>
        <taxon>Arachnida</taxon>
        <taxon>Acari</taxon>
        <taxon>Acariformes</taxon>
        <taxon>Sarcoptiformes</taxon>
        <taxon>Astigmata</taxon>
        <taxon>Glycyphagoidea</taxon>
        <taxon>Echimyopodidae</taxon>
        <taxon>Blomia</taxon>
    </lineage>
</organism>
<dbReference type="SMART" id="SM00214">
    <property type="entry name" value="VWC"/>
    <property type="match status" value="3"/>
</dbReference>
<dbReference type="OrthoDB" id="6513714at2759"/>
<keyword evidence="4" id="KW-1185">Reference proteome</keyword>
<comment type="caution">
    <text evidence="3">The sequence shown here is derived from an EMBL/GenBank/DDBJ whole genome shotgun (WGS) entry which is preliminary data.</text>
</comment>
<dbReference type="Proteomes" id="UP001142055">
    <property type="component" value="Chromosome 1"/>
</dbReference>
<keyword evidence="1" id="KW-0732">Signal</keyword>
<feature type="domain" description="VWFC" evidence="2">
    <location>
        <begin position="166"/>
        <end position="235"/>
    </location>
</feature>
<dbReference type="InterPro" id="IPR001007">
    <property type="entry name" value="VWF_dom"/>
</dbReference>
<sequence length="572" mass="65874">MDAKRLFVFLFILVVPNSGNAFRFARSTIVTDDMVETTTTVPLSSKQPHTENFVKVNRSMMIVANEIYNLPRFDPKNTKPNHPESFNNIGSMTNRANVLNESHLLLSSSNVSFVDDQDHCQYCPEPRFIQHYFAKQCIAKELQDECRPKFCPKYFECPKEKELPSDGCMYREKKYQFGQKIPHHDPCQHCLCINSTKGPMMSCAMNECFTSWAPLEPNCYRKYQDGECCPTIECRTNETNVLKCEFEGETFQMGDLFSPRDDPCYNCQCDEKWNNTQASQDWNPLEQCKRIECHLDYDRPENRGCVPVYSERACCPLYFHCPDTPINENEPKCRFGNNWYDIGEKVNVKQHEICLECSCIIPPEITCKHKTCMTPPPMEQRCTPNYTEGECCPSYNCENDSNNVNKIEEENGDLNNSNESIVTNDENNNNNNHCAPLMENCSERCRLVFDEMVARNNDDEHSEPTITKCPRCQCEMEHDSTKLMGRADNSETMDTINQESNKWNKPLDRPNYRAKGHCPDVECEFPCYIYKVATADCPRCGCPVDSSKKGDQQKMETTKVKSFVASKGMVVN</sequence>
<protein>
    <recommendedName>
        <fullName evidence="2">VWFC domain-containing protein</fullName>
    </recommendedName>
</protein>
<accession>A0A9Q0MGN4</accession>
<evidence type="ECO:0000259" key="2">
    <source>
        <dbReference type="PROSITE" id="PS50184"/>
    </source>
</evidence>
<feature type="signal peptide" evidence="1">
    <location>
        <begin position="1"/>
        <end position="21"/>
    </location>
</feature>